<evidence type="ECO:0000259" key="1">
    <source>
        <dbReference type="PROSITE" id="PS51186"/>
    </source>
</evidence>
<sequence>MESIRVVSDPRASSADIDYVRDGLSLFNVAATGHSYYSPLAIFLKDGRDAILGGAIGHVWGGWLDLSLLWVAEPLRGKGYGRKLLEAAEDEARSQGCGGVFLTTFSFQARPFYEHLGYEVVADIPDYPAGHTFHVLKKSLQGA</sequence>
<gene>
    <name evidence="2" type="ORF">AVDCRST_MAG55-679</name>
</gene>
<dbReference type="Pfam" id="PF00583">
    <property type="entry name" value="Acetyltransf_1"/>
    <property type="match status" value="1"/>
</dbReference>
<dbReference type="GO" id="GO:1905502">
    <property type="term" value="F:acetyl-CoA binding"/>
    <property type="evidence" value="ECO:0007669"/>
    <property type="project" value="TreeGrafter"/>
</dbReference>
<dbReference type="GO" id="GO:0008080">
    <property type="term" value="F:N-acetyltransferase activity"/>
    <property type="evidence" value="ECO:0007669"/>
    <property type="project" value="InterPro"/>
</dbReference>
<organism evidence="2">
    <name type="scientific">uncultured Rubrobacteraceae bacterium</name>
    <dbReference type="NCBI Taxonomy" id="349277"/>
    <lineage>
        <taxon>Bacteria</taxon>
        <taxon>Bacillati</taxon>
        <taxon>Actinomycetota</taxon>
        <taxon>Rubrobacteria</taxon>
        <taxon>Rubrobacterales</taxon>
        <taxon>Rubrobacteraceae</taxon>
        <taxon>environmental samples</taxon>
    </lineage>
</organism>
<dbReference type="InterPro" id="IPR016181">
    <property type="entry name" value="Acyl_CoA_acyltransferase"/>
</dbReference>
<proteinExistence type="predicted"/>
<name>A0A6J4NZ49_9ACTN</name>
<dbReference type="PANTHER" id="PTHR13538">
    <property type="entry name" value="N-ACETYLTRANSFERASE 6"/>
    <property type="match status" value="1"/>
</dbReference>
<dbReference type="PANTHER" id="PTHR13538:SF4">
    <property type="entry name" value="N-ALPHA-ACETYLTRANSFERASE 80"/>
    <property type="match status" value="1"/>
</dbReference>
<dbReference type="AlphaFoldDB" id="A0A6J4NZ49"/>
<dbReference type="InterPro" id="IPR000182">
    <property type="entry name" value="GNAT_dom"/>
</dbReference>
<dbReference type="CDD" id="cd04301">
    <property type="entry name" value="NAT_SF"/>
    <property type="match status" value="1"/>
</dbReference>
<dbReference type="Gene3D" id="3.40.630.30">
    <property type="match status" value="1"/>
</dbReference>
<feature type="domain" description="N-acetyltransferase" evidence="1">
    <location>
        <begin position="4"/>
        <end position="141"/>
    </location>
</feature>
<dbReference type="SUPFAM" id="SSF55729">
    <property type="entry name" value="Acyl-CoA N-acyltransferases (Nat)"/>
    <property type="match status" value="1"/>
</dbReference>
<evidence type="ECO:0000313" key="2">
    <source>
        <dbReference type="EMBL" id="CAA9401433.1"/>
    </source>
</evidence>
<dbReference type="GO" id="GO:0005737">
    <property type="term" value="C:cytoplasm"/>
    <property type="evidence" value="ECO:0007669"/>
    <property type="project" value="TreeGrafter"/>
</dbReference>
<accession>A0A6J4NZ49</accession>
<dbReference type="InterPro" id="IPR039840">
    <property type="entry name" value="NAA80"/>
</dbReference>
<reference evidence="2" key="1">
    <citation type="submission" date="2020-02" db="EMBL/GenBank/DDBJ databases">
        <authorList>
            <person name="Meier V. D."/>
        </authorList>
    </citation>
    <scope>NUCLEOTIDE SEQUENCE</scope>
    <source>
        <strain evidence="2">AVDCRST_MAG55</strain>
    </source>
</reference>
<dbReference type="PROSITE" id="PS51186">
    <property type="entry name" value="GNAT"/>
    <property type="match status" value="1"/>
</dbReference>
<protein>
    <recommendedName>
        <fullName evidence="1">N-acetyltransferase domain-containing protein</fullName>
    </recommendedName>
</protein>
<dbReference type="EMBL" id="CADCUZ010000029">
    <property type="protein sequence ID" value="CAA9401433.1"/>
    <property type="molecule type" value="Genomic_DNA"/>
</dbReference>